<keyword evidence="1" id="KW-0812">Transmembrane</keyword>
<dbReference type="EMBL" id="CATOUU010001095">
    <property type="protein sequence ID" value="CAI9971621.1"/>
    <property type="molecule type" value="Genomic_DNA"/>
</dbReference>
<accession>A0AA86V0G1</accession>
<comment type="caution">
    <text evidence="2">The sequence shown here is derived from an EMBL/GenBank/DDBJ whole genome shotgun (WGS) entry which is preliminary data.</text>
</comment>
<evidence type="ECO:0000256" key="1">
    <source>
        <dbReference type="SAM" id="Phobius"/>
    </source>
</evidence>
<gene>
    <name evidence="3" type="ORF">HINF_LOCUS19353</name>
    <name evidence="4" type="ORF">HINF_LOCUS36733</name>
    <name evidence="2" type="ORF">HINF_LOCUS59266</name>
</gene>
<organism evidence="2">
    <name type="scientific">Hexamita inflata</name>
    <dbReference type="NCBI Taxonomy" id="28002"/>
    <lineage>
        <taxon>Eukaryota</taxon>
        <taxon>Metamonada</taxon>
        <taxon>Diplomonadida</taxon>
        <taxon>Hexamitidae</taxon>
        <taxon>Hexamitinae</taxon>
        <taxon>Hexamita</taxon>
    </lineage>
</organism>
<protein>
    <submittedName>
        <fullName evidence="3">Hypothetical_protein</fullName>
    </submittedName>
</protein>
<evidence type="ECO:0000313" key="3">
    <source>
        <dbReference type="EMBL" id="CAL6005413.1"/>
    </source>
</evidence>
<evidence type="ECO:0000313" key="2">
    <source>
        <dbReference type="EMBL" id="CAI9971621.1"/>
    </source>
</evidence>
<keyword evidence="1" id="KW-0472">Membrane</keyword>
<keyword evidence="5" id="KW-1185">Reference proteome</keyword>
<sequence>MQRFASELAKLFLNKKRGTFFENGMRGQMKTQTKIFKSLKQFKRWTDIDRYALFTSTVPILLHLIIFYRNTFTSFIFIRSCKSIVKHIYFLHNPFFSFGVLIFNIYYKSQTHLYTHI</sequence>
<proteinExistence type="predicted"/>
<feature type="transmembrane region" description="Helical" evidence="1">
    <location>
        <begin position="51"/>
        <end position="68"/>
    </location>
</feature>
<dbReference type="Proteomes" id="UP001642409">
    <property type="component" value="Unassembled WGS sequence"/>
</dbReference>
<reference evidence="3 5" key="2">
    <citation type="submission" date="2024-07" db="EMBL/GenBank/DDBJ databases">
        <authorList>
            <person name="Akdeniz Z."/>
        </authorList>
    </citation>
    <scope>NUCLEOTIDE SEQUENCE [LARGE SCALE GENOMIC DNA]</scope>
</reference>
<reference evidence="2" key="1">
    <citation type="submission" date="2023-06" db="EMBL/GenBank/DDBJ databases">
        <authorList>
            <person name="Kurt Z."/>
        </authorList>
    </citation>
    <scope>NUCLEOTIDE SEQUENCE</scope>
</reference>
<feature type="transmembrane region" description="Helical" evidence="1">
    <location>
        <begin position="88"/>
        <end position="107"/>
    </location>
</feature>
<keyword evidence="1" id="KW-1133">Transmembrane helix</keyword>
<name>A0AA86V0G1_9EUKA</name>
<dbReference type="EMBL" id="CAXDID020000051">
    <property type="protein sequence ID" value="CAL6005413.1"/>
    <property type="molecule type" value="Genomic_DNA"/>
</dbReference>
<evidence type="ECO:0000313" key="5">
    <source>
        <dbReference type="Proteomes" id="UP001642409"/>
    </source>
</evidence>
<dbReference type="AlphaFoldDB" id="A0AA86V0G1"/>
<dbReference type="EMBL" id="CAXDID020000136">
    <property type="protein sequence ID" value="CAL6037120.1"/>
    <property type="molecule type" value="Genomic_DNA"/>
</dbReference>
<evidence type="ECO:0000313" key="4">
    <source>
        <dbReference type="EMBL" id="CAL6037120.1"/>
    </source>
</evidence>